<dbReference type="PANTHER" id="PTHR32463:SF0">
    <property type="entry name" value="L-FUCOSE KINASE"/>
    <property type="match status" value="1"/>
</dbReference>
<dbReference type="Gene3D" id="3.30.230.120">
    <property type="match status" value="1"/>
</dbReference>
<dbReference type="InterPro" id="IPR020568">
    <property type="entry name" value="Ribosomal_Su5_D2-typ_SF"/>
</dbReference>
<dbReference type="PIRSF" id="PIRSF036406">
    <property type="entry name" value="Hept_kin"/>
    <property type="match status" value="1"/>
</dbReference>
<evidence type="ECO:0000313" key="9">
    <source>
        <dbReference type="Proteomes" id="UP001250932"/>
    </source>
</evidence>
<proteinExistence type="inferred from homology"/>
<protein>
    <submittedName>
        <fullName evidence="8">Kinase</fullName>
    </submittedName>
</protein>
<dbReference type="InterPro" id="IPR036554">
    <property type="entry name" value="GHMP_kinase_C_sf"/>
</dbReference>
<evidence type="ECO:0000256" key="4">
    <source>
        <dbReference type="ARBA" id="ARBA00022840"/>
    </source>
</evidence>
<accession>A0ABU3K5L3</accession>
<keyword evidence="3 8" id="KW-0418">Kinase</keyword>
<dbReference type="EMBL" id="JAQOUE010000001">
    <property type="protein sequence ID" value="MDT7041668.1"/>
    <property type="molecule type" value="Genomic_DNA"/>
</dbReference>
<dbReference type="RefSeq" id="WP_313832016.1">
    <property type="nucleotide sequence ID" value="NZ_JAQOUE010000001.1"/>
</dbReference>
<keyword evidence="4" id="KW-0067">ATP-binding</keyword>
<keyword evidence="2" id="KW-0547">Nucleotide-binding</keyword>
<name>A0ABU3K5L3_9BACT</name>
<dbReference type="GO" id="GO:0016301">
    <property type="term" value="F:kinase activity"/>
    <property type="evidence" value="ECO:0007669"/>
    <property type="project" value="UniProtKB-KW"/>
</dbReference>
<evidence type="ECO:0000256" key="1">
    <source>
        <dbReference type="ARBA" id="ARBA00022679"/>
    </source>
</evidence>
<evidence type="ECO:0000256" key="2">
    <source>
        <dbReference type="ARBA" id="ARBA00022741"/>
    </source>
</evidence>
<dbReference type="InterPro" id="IPR006204">
    <property type="entry name" value="GHMP_kinase_N_dom"/>
</dbReference>
<evidence type="ECO:0000256" key="5">
    <source>
        <dbReference type="ARBA" id="ARBA00038121"/>
    </source>
</evidence>
<dbReference type="InterPro" id="IPR014606">
    <property type="entry name" value="Heptose_7-P_kinase"/>
</dbReference>
<evidence type="ECO:0000256" key="3">
    <source>
        <dbReference type="ARBA" id="ARBA00022777"/>
    </source>
</evidence>
<keyword evidence="9" id="KW-1185">Reference proteome</keyword>
<sequence>MIITRTPFRLSFFGGGTDYPAWYSRNEGLVIATTFSQYCYITCRRLQPFFDYKSRVVYSKMETVHEHKDIEHPAVRGCLEYLNMTSGLEVHHDADLPAKSGIGSSSTFTVGLLHALHGLKHEMPTKPQLADEAIEVEHSLLGESVGIQDQIMAAYGGLQLIEMGPSCGEKKYRVSPFILPPEYLINLEKFILLGFTGLTRFASEIAGEQIQKMEAGEVNLEELFSITKEALSLLQNNADLEKLGRLLHQSWLLKRSLTNKVSNHLIDSLYKTGLKAGAFGGKLLGAGGGGFMMFFAPPERHNRIKEALPQIRVWVPFRMETQGAQVVFHNEDY</sequence>
<keyword evidence="1" id="KW-0808">Transferase</keyword>
<feature type="domain" description="GHMP kinase N-terminal" evidence="6">
    <location>
        <begin position="78"/>
        <end position="157"/>
    </location>
</feature>
<reference evidence="8 9" key="1">
    <citation type="journal article" date="2023" name="ISME J.">
        <title>Cultivation and genomic characterization of novel and ubiquitous marine nitrite-oxidizing bacteria from the Nitrospirales.</title>
        <authorList>
            <person name="Mueller A.J."/>
            <person name="Daebeler A."/>
            <person name="Herbold C.W."/>
            <person name="Kirkegaard R.H."/>
            <person name="Daims H."/>
        </authorList>
    </citation>
    <scope>NUCLEOTIDE SEQUENCE [LARGE SCALE GENOMIC DNA]</scope>
    <source>
        <strain evidence="8 9">EB</strain>
    </source>
</reference>
<evidence type="ECO:0000259" key="7">
    <source>
        <dbReference type="Pfam" id="PF08544"/>
    </source>
</evidence>
<dbReference type="Pfam" id="PF08544">
    <property type="entry name" value="GHMP_kinases_C"/>
    <property type="match status" value="1"/>
</dbReference>
<dbReference type="PANTHER" id="PTHR32463">
    <property type="entry name" value="L-FUCOSE KINASE"/>
    <property type="match status" value="1"/>
</dbReference>
<dbReference type="SUPFAM" id="SSF55060">
    <property type="entry name" value="GHMP Kinase, C-terminal domain"/>
    <property type="match status" value="1"/>
</dbReference>
<dbReference type="InterPro" id="IPR052203">
    <property type="entry name" value="GHMP_Kinase-Related"/>
</dbReference>
<dbReference type="SUPFAM" id="SSF54211">
    <property type="entry name" value="Ribosomal protein S5 domain 2-like"/>
    <property type="match status" value="1"/>
</dbReference>
<evidence type="ECO:0000313" key="8">
    <source>
        <dbReference type="EMBL" id="MDT7041668.1"/>
    </source>
</evidence>
<evidence type="ECO:0000259" key="6">
    <source>
        <dbReference type="Pfam" id="PF00288"/>
    </source>
</evidence>
<organism evidence="8 9">
    <name type="scientific">Candidatus Nitronereus thalassa</name>
    <dbReference type="NCBI Taxonomy" id="3020898"/>
    <lineage>
        <taxon>Bacteria</taxon>
        <taxon>Pseudomonadati</taxon>
        <taxon>Nitrospirota</taxon>
        <taxon>Nitrospiria</taxon>
        <taxon>Nitrospirales</taxon>
        <taxon>Nitrospiraceae</taxon>
        <taxon>Candidatus Nitronereus</taxon>
    </lineage>
</organism>
<feature type="domain" description="GHMP kinase C-terminal" evidence="7">
    <location>
        <begin position="238"/>
        <end position="309"/>
    </location>
</feature>
<dbReference type="Pfam" id="PF00288">
    <property type="entry name" value="GHMP_kinases_N"/>
    <property type="match status" value="1"/>
</dbReference>
<gene>
    <name evidence="8" type="ORF">PPG34_04850</name>
</gene>
<dbReference type="Proteomes" id="UP001250932">
    <property type="component" value="Unassembled WGS sequence"/>
</dbReference>
<comment type="caution">
    <text evidence="8">The sequence shown here is derived from an EMBL/GenBank/DDBJ whole genome shotgun (WGS) entry which is preliminary data.</text>
</comment>
<dbReference type="InterPro" id="IPR001174">
    <property type="entry name" value="HddA/FKP"/>
</dbReference>
<comment type="similarity">
    <text evidence="5">Belongs to the GHMP kinase family.</text>
</comment>
<dbReference type="PRINTS" id="PR00960">
    <property type="entry name" value="LMBPPROTEIN"/>
</dbReference>
<dbReference type="InterPro" id="IPR013750">
    <property type="entry name" value="GHMP_kinase_C_dom"/>
</dbReference>